<dbReference type="OrthoDB" id="20109at2759"/>
<evidence type="ECO:0000313" key="3">
    <source>
        <dbReference type="Proteomes" id="UP000657918"/>
    </source>
</evidence>
<protein>
    <recommendedName>
        <fullName evidence="1">Ribosomal protein eL8/eL30/eS12/Gadd45 domain-containing protein</fullName>
    </recommendedName>
</protein>
<reference evidence="2 3" key="1">
    <citation type="submission" date="2020-10" db="EMBL/GenBank/DDBJ databases">
        <title>Plant Genome Project.</title>
        <authorList>
            <person name="Zhang R.-G."/>
        </authorList>
    </citation>
    <scope>NUCLEOTIDE SEQUENCE [LARGE SCALE GENOMIC DNA]</scope>
    <source>
        <strain evidence="2">FAFU-HL-1</strain>
        <tissue evidence="2">Leaf</tissue>
    </source>
</reference>
<keyword evidence="3" id="KW-1185">Reference proteome</keyword>
<dbReference type="InterPro" id="IPR029064">
    <property type="entry name" value="Ribosomal_eL30-like_sf"/>
</dbReference>
<dbReference type="Pfam" id="PF01248">
    <property type="entry name" value="Ribosomal_L7Ae"/>
    <property type="match status" value="1"/>
</dbReference>
<name>A0A835JGW0_9ROSI</name>
<gene>
    <name evidence="2" type="ORF">SADUNF_Sadunf14G0082200</name>
</gene>
<dbReference type="PANTHER" id="PTHR47903:SF2">
    <property type="entry name" value="OS07G0636400 PROTEIN"/>
    <property type="match status" value="1"/>
</dbReference>
<dbReference type="Gene3D" id="3.30.1330.30">
    <property type="match status" value="1"/>
</dbReference>
<dbReference type="Proteomes" id="UP000657918">
    <property type="component" value="Unassembled WGS sequence"/>
</dbReference>
<dbReference type="EMBL" id="JADGMS010000014">
    <property type="protein sequence ID" value="KAF9669191.1"/>
    <property type="molecule type" value="Genomic_DNA"/>
</dbReference>
<organism evidence="2 3">
    <name type="scientific">Salix dunnii</name>
    <dbReference type="NCBI Taxonomy" id="1413687"/>
    <lineage>
        <taxon>Eukaryota</taxon>
        <taxon>Viridiplantae</taxon>
        <taxon>Streptophyta</taxon>
        <taxon>Embryophyta</taxon>
        <taxon>Tracheophyta</taxon>
        <taxon>Spermatophyta</taxon>
        <taxon>Magnoliopsida</taxon>
        <taxon>eudicotyledons</taxon>
        <taxon>Gunneridae</taxon>
        <taxon>Pentapetalae</taxon>
        <taxon>rosids</taxon>
        <taxon>fabids</taxon>
        <taxon>Malpighiales</taxon>
        <taxon>Salicaceae</taxon>
        <taxon>Saliceae</taxon>
        <taxon>Salix</taxon>
    </lineage>
</organism>
<comment type="caution">
    <text evidence="2">The sequence shown here is derived from an EMBL/GenBank/DDBJ whole genome shotgun (WGS) entry which is preliminary data.</text>
</comment>
<feature type="domain" description="Ribosomal protein eL8/eL30/eS12/Gadd45" evidence="1">
    <location>
        <begin position="92"/>
        <end position="152"/>
    </location>
</feature>
<proteinExistence type="predicted"/>
<dbReference type="InterPro" id="IPR004038">
    <property type="entry name" value="Ribosomal_eL8/eL30/eS12/Gad45"/>
</dbReference>
<evidence type="ECO:0000259" key="1">
    <source>
        <dbReference type="Pfam" id="PF01248"/>
    </source>
</evidence>
<evidence type="ECO:0000313" key="2">
    <source>
        <dbReference type="EMBL" id="KAF9669191.1"/>
    </source>
</evidence>
<sequence length="257" mass="29459">MVEKTNGRKEEVVSREYTINLHKRLHGWEIESTKTLDENSLPEKFWFKQQFAIGVNEVTRVLERMSPVSESGRSLQQSHVMCTNHKIPSVHLQAILIASDCNPKWPAKHLPSLASSRKVPLIFVKDKRGGSLRLGELVKLKTAIAIGVKDDEQGWQSLYVFAEETLQQASLGHVAYYFSRRLLPFVGHVNMSSVKSIYKRFRRHFECTSRLSSRYGSFMYMSSFIHVSFRSYTFMLCSLFQHLSLALTHAGTVTSDQ</sequence>
<dbReference type="AlphaFoldDB" id="A0A835JGW0"/>
<dbReference type="PANTHER" id="PTHR47903">
    <property type="entry name" value="OS07G0636400 PROTEIN"/>
    <property type="match status" value="1"/>
</dbReference>
<accession>A0A835JGW0</accession>
<dbReference type="SUPFAM" id="SSF55315">
    <property type="entry name" value="L30e-like"/>
    <property type="match status" value="1"/>
</dbReference>